<dbReference type="PANTHER" id="PTHR35192">
    <property type="entry name" value="PROTEIN, PUTATIVE-RELATED"/>
    <property type="match status" value="1"/>
</dbReference>
<feature type="domain" description="Protein CPL1-like" evidence="2">
    <location>
        <begin position="252"/>
        <end position="319"/>
    </location>
</feature>
<dbReference type="InterPro" id="IPR048661">
    <property type="entry name" value="CPL1-like"/>
</dbReference>
<dbReference type="GeneID" id="91092836"/>
<protein>
    <recommendedName>
        <fullName evidence="2">Protein CPL1-like domain-containing protein</fullName>
    </recommendedName>
</protein>
<dbReference type="PANTHER" id="PTHR35192:SF2">
    <property type="entry name" value="APPLE DOMAIN-CONTAINING PROTEIN"/>
    <property type="match status" value="1"/>
</dbReference>
<evidence type="ECO:0000313" key="4">
    <source>
        <dbReference type="Proteomes" id="UP001355207"/>
    </source>
</evidence>
<sequence length="326" mass="33937">MFSKPFVIISILSLLSFAQAVGTFVGCVLTATAALTGTSTGRVANQNACNTRCLANQQTPFTYSYFANNVPPPLLGAIGGDNCWCDDQGSYVAASAYLVGSGTTSSSCVDAIQATATDLRTTFQFQGCTNTLTGVVFDLVGGSIIGGALVQDPQSCFQRCAGNTNAYFIPLAPLLTAIAPTYGCVCDPSGPGLSNVCGIAQYYKYSHSASASQNAQARKRQLEAKKRQDSKRQSFCPKRMTACTIPGVENSWECIDSSSDLESCGGCTNGEYTSQVSVNATATATGLDCTSMPGVLMGGSTCTNGKCVAFACKKKFKLVNGSCVRG</sequence>
<dbReference type="InterPro" id="IPR038955">
    <property type="entry name" value="PriA/CPL1_fungi"/>
</dbReference>
<reference evidence="3 4" key="1">
    <citation type="submission" date="2024-01" db="EMBL/GenBank/DDBJ databases">
        <title>Comparative genomics of Cryptococcus and Kwoniella reveals pathogenesis evolution and contrasting modes of karyotype evolution via chromosome fusion or intercentromeric recombination.</title>
        <authorList>
            <person name="Coelho M.A."/>
            <person name="David-Palma M."/>
            <person name="Shea T."/>
            <person name="Bowers K."/>
            <person name="McGinley-Smith S."/>
            <person name="Mohammad A.W."/>
            <person name="Gnirke A."/>
            <person name="Yurkov A.M."/>
            <person name="Nowrousian M."/>
            <person name="Sun S."/>
            <person name="Cuomo C.A."/>
            <person name="Heitman J."/>
        </authorList>
    </citation>
    <scope>NUCLEOTIDE SEQUENCE [LARGE SCALE GENOMIC DNA]</scope>
    <source>
        <strain evidence="3 4">CBS 6074</strain>
    </source>
</reference>
<dbReference type="Pfam" id="PF21671">
    <property type="entry name" value="CPL1-like"/>
    <property type="match status" value="1"/>
</dbReference>
<keyword evidence="4" id="KW-1185">Reference proteome</keyword>
<evidence type="ECO:0000259" key="2">
    <source>
        <dbReference type="Pfam" id="PF21671"/>
    </source>
</evidence>
<organism evidence="3 4">
    <name type="scientific">Kwoniella dendrophila CBS 6074</name>
    <dbReference type="NCBI Taxonomy" id="1295534"/>
    <lineage>
        <taxon>Eukaryota</taxon>
        <taxon>Fungi</taxon>
        <taxon>Dikarya</taxon>
        <taxon>Basidiomycota</taxon>
        <taxon>Agaricomycotina</taxon>
        <taxon>Tremellomycetes</taxon>
        <taxon>Tremellales</taxon>
        <taxon>Cryptococcaceae</taxon>
        <taxon>Kwoniella</taxon>
    </lineage>
</organism>
<feature type="chain" id="PRO_5043455631" description="Protein CPL1-like domain-containing protein" evidence="1">
    <location>
        <begin position="21"/>
        <end position="326"/>
    </location>
</feature>
<dbReference type="PROSITE" id="PS51257">
    <property type="entry name" value="PROKAR_LIPOPROTEIN"/>
    <property type="match status" value="1"/>
</dbReference>
<accession>A0AAX4JQF4</accession>
<feature type="signal peptide" evidence="1">
    <location>
        <begin position="1"/>
        <end position="20"/>
    </location>
</feature>
<evidence type="ECO:0000313" key="3">
    <source>
        <dbReference type="EMBL" id="WWC87276.1"/>
    </source>
</evidence>
<gene>
    <name evidence="3" type="ORF">L201_002164</name>
</gene>
<evidence type="ECO:0000256" key="1">
    <source>
        <dbReference type="SAM" id="SignalP"/>
    </source>
</evidence>
<dbReference type="Proteomes" id="UP001355207">
    <property type="component" value="Chromosome 2"/>
</dbReference>
<proteinExistence type="predicted"/>
<dbReference type="AlphaFoldDB" id="A0AAX4JQF4"/>
<keyword evidence="1" id="KW-0732">Signal</keyword>
<dbReference type="RefSeq" id="XP_066074039.1">
    <property type="nucleotide sequence ID" value="XM_066217942.1"/>
</dbReference>
<dbReference type="EMBL" id="CP144099">
    <property type="protein sequence ID" value="WWC87276.1"/>
    <property type="molecule type" value="Genomic_DNA"/>
</dbReference>
<name>A0AAX4JQF4_9TREE</name>